<gene>
    <name evidence="1" type="ORF">KOI35_26675</name>
</gene>
<keyword evidence="2" id="KW-1185">Reference proteome</keyword>
<name>A0ABS5YUG8_9ACTN</name>
<evidence type="ECO:0008006" key="3">
    <source>
        <dbReference type="Google" id="ProtNLM"/>
    </source>
</evidence>
<protein>
    <recommendedName>
        <fullName evidence="3">GNAT family N-acetyltransferase</fullName>
    </recommendedName>
</protein>
<reference evidence="1 2" key="1">
    <citation type="submission" date="2021-06" db="EMBL/GenBank/DDBJ databases">
        <title>Actinoplanes lichenicola sp. nov., and Actinoplanes ovalisporus sp. nov., isolated from lichen in Thailand.</title>
        <authorList>
            <person name="Saeng-In P."/>
            <person name="Kanchanasin P."/>
            <person name="Yuki M."/>
            <person name="Kudo T."/>
            <person name="Ohkuma M."/>
            <person name="Phongsopitanun W."/>
            <person name="Tanasupawat S."/>
        </authorList>
    </citation>
    <scope>NUCLEOTIDE SEQUENCE [LARGE SCALE GENOMIC DNA]</scope>
    <source>
        <strain evidence="1 2">NBRC 110975</strain>
    </source>
</reference>
<organism evidence="1 2">
    <name type="scientific">Paractinoplanes bogorensis</name>
    <dbReference type="NCBI Taxonomy" id="1610840"/>
    <lineage>
        <taxon>Bacteria</taxon>
        <taxon>Bacillati</taxon>
        <taxon>Actinomycetota</taxon>
        <taxon>Actinomycetes</taxon>
        <taxon>Micromonosporales</taxon>
        <taxon>Micromonosporaceae</taxon>
        <taxon>Paractinoplanes</taxon>
    </lineage>
</organism>
<evidence type="ECO:0000313" key="2">
    <source>
        <dbReference type="Proteomes" id="UP001519654"/>
    </source>
</evidence>
<dbReference type="Proteomes" id="UP001519654">
    <property type="component" value="Unassembled WGS sequence"/>
</dbReference>
<comment type="caution">
    <text evidence="1">The sequence shown here is derived from an EMBL/GenBank/DDBJ whole genome shotgun (WGS) entry which is preliminary data.</text>
</comment>
<proteinExistence type="predicted"/>
<accession>A0ABS5YUG8</accession>
<dbReference type="EMBL" id="JAHKKG010000008">
    <property type="protein sequence ID" value="MBU2667097.1"/>
    <property type="molecule type" value="Genomic_DNA"/>
</dbReference>
<sequence>MLGDLRRQVFDSGQYYWPPDLVRPTSLEEFDSGGGPRGTHSVLDVTVVLHPEDEDGWGTLRPLTGAQRVELFGILDPTRADFERSEDARWDAGPPMTWCGWAVALVDGSDVIGTGIWGFSGD</sequence>
<dbReference type="RefSeq" id="WP_215791352.1">
    <property type="nucleotide sequence ID" value="NZ_JAHKKG010000008.1"/>
</dbReference>
<evidence type="ECO:0000313" key="1">
    <source>
        <dbReference type="EMBL" id="MBU2667097.1"/>
    </source>
</evidence>